<name>A0A847UF60_9EURY</name>
<organism evidence="1 2">
    <name type="scientific">Halomicrobium mukohataei</name>
    <dbReference type="NCBI Taxonomy" id="57705"/>
    <lineage>
        <taxon>Archaea</taxon>
        <taxon>Methanobacteriati</taxon>
        <taxon>Methanobacteriota</taxon>
        <taxon>Stenosarchaea group</taxon>
        <taxon>Halobacteria</taxon>
        <taxon>Halobacteriales</taxon>
        <taxon>Haloarculaceae</taxon>
        <taxon>Halomicrobium</taxon>
    </lineage>
</organism>
<gene>
    <name evidence="1" type="ORF">GOC74_07270</name>
</gene>
<dbReference type="EMBL" id="WOYG01000001">
    <property type="protein sequence ID" value="NLV09728.1"/>
    <property type="molecule type" value="Genomic_DNA"/>
</dbReference>
<proteinExistence type="predicted"/>
<accession>A0A847UF60</accession>
<evidence type="ECO:0000313" key="2">
    <source>
        <dbReference type="Proteomes" id="UP000608662"/>
    </source>
</evidence>
<comment type="caution">
    <text evidence="1">The sequence shown here is derived from an EMBL/GenBank/DDBJ whole genome shotgun (WGS) entry which is preliminary data.</text>
</comment>
<dbReference type="GeneID" id="94362464"/>
<evidence type="ECO:0000313" key="1">
    <source>
        <dbReference type="EMBL" id="NLV09728.1"/>
    </source>
</evidence>
<dbReference type="RefSeq" id="WP_170093531.1">
    <property type="nucleotide sequence ID" value="NZ_WOYG01000001.1"/>
</dbReference>
<protein>
    <recommendedName>
        <fullName evidence="3">Lipoprotein</fullName>
    </recommendedName>
</protein>
<dbReference type="AlphaFoldDB" id="A0A847UF60"/>
<evidence type="ECO:0008006" key="3">
    <source>
        <dbReference type="Google" id="ProtNLM"/>
    </source>
</evidence>
<sequence>MNRRALIKSSAVAFPSLAGCATLGDSDAPEIGSTVEIEGTDCDLTETPAEISGDRAEIELVGHAEVPAGCYVVQDDAHVPSEDGRSVIELDFSRVDSGPHCLECEGHVTYQASIAVEESEITELRVLHNTPDDDTIYGTFSIGE</sequence>
<dbReference type="OrthoDB" id="375049at2157"/>
<reference evidence="1" key="1">
    <citation type="submission" date="2019-12" db="EMBL/GenBank/DDBJ databases">
        <title>Whole-genome sequence of Halomicrobium mukohataei pws1.</title>
        <authorList>
            <person name="Verma D.K."/>
            <person name="Gopal K."/>
            <person name="Prasad E.S."/>
        </authorList>
    </citation>
    <scope>NUCLEOTIDE SEQUENCE</scope>
    <source>
        <strain evidence="1">Pws1</strain>
    </source>
</reference>
<dbReference type="Proteomes" id="UP000608662">
    <property type="component" value="Unassembled WGS sequence"/>
</dbReference>
<dbReference type="PROSITE" id="PS51257">
    <property type="entry name" value="PROKAR_LIPOPROTEIN"/>
    <property type="match status" value="1"/>
</dbReference>